<feature type="region of interest" description="Disordered" evidence="2">
    <location>
        <begin position="259"/>
        <end position="299"/>
    </location>
</feature>
<evidence type="ECO:0000256" key="1">
    <source>
        <dbReference type="SAM" id="Coils"/>
    </source>
</evidence>
<dbReference type="Gene3D" id="1.20.5.1070">
    <property type="entry name" value="Head and neck region of the ectodomain of NDV fusion glycoprotein"/>
    <property type="match status" value="1"/>
</dbReference>
<dbReference type="AlphaFoldDB" id="A0A024S1U9"/>
<reference evidence="4" key="1">
    <citation type="journal article" date="2013" name="Ind. Biotechnol.">
        <title>Comparative genomics analysis of Trichoderma reesei strains.</title>
        <authorList>
            <person name="Koike H."/>
            <person name="Aerts A."/>
            <person name="LaButti K."/>
            <person name="Grigoriev I.V."/>
            <person name="Baker S.E."/>
        </authorList>
    </citation>
    <scope>NUCLEOTIDE SEQUENCE [LARGE SCALE GENOMIC DNA]</scope>
    <source>
        <strain evidence="4">ATCC 56765 / BCRC 32924 / NRRL 11460 / Rut C-30</strain>
    </source>
</reference>
<evidence type="ECO:0000313" key="3">
    <source>
        <dbReference type="EMBL" id="ETR99313.1"/>
    </source>
</evidence>
<name>A0A024S1U9_HYPJR</name>
<sequence>METESPSGDTSSTQPLSPPGIELRDDLQHVDRDDASGDDDNRAVSADTKETTSGEGAAPKSKKVASKQAPITKTSVKVASVAWTDHLHGSDSSRSYDGQGLTFRVILDTSRRTGLFKLQANIQLKHMQLKHNDLVAGSQIIYLFIYPENVLAVTGDEPLYTLTFSLRRPPDLVVPKGKPLESEPATDALLESMFALAKSTKFAIQLPTAALPRKDVKLISSIACVLSANHDISTDKRRADLNTLYLGDGGEIVQLDKETQSLAESPPTYEKPTARPHNKLKRKCTSPDVERRRATTSGRAFTKTQATAALLEGGNVQLEDIFNLLVEMNGRVTRIEGGVKQIQSRVDQIESHVKRIESRVEQVDGRVEQIEKSLASEGSEAPSQTMSEARLELLEELNDRIDHEIIDVQSRYADVTEELEEKITEFETTMSEALENLQRNAEDCEQEVEERLEERIERAVDKYLSNGMFQGSFSFNKQATTD</sequence>
<evidence type="ECO:0000313" key="4">
    <source>
        <dbReference type="Proteomes" id="UP000024376"/>
    </source>
</evidence>
<feature type="compositionally biased region" description="Basic residues" evidence="2">
    <location>
        <begin position="274"/>
        <end position="284"/>
    </location>
</feature>
<protein>
    <submittedName>
        <fullName evidence="3">Uncharacterized protein</fullName>
    </submittedName>
</protein>
<dbReference type="HOGENOM" id="CLU_042689_0_0_1"/>
<proteinExistence type="predicted"/>
<accession>A0A024S1U9</accession>
<gene>
    <name evidence="3" type="ORF">M419DRAFT_142449</name>
</gene>
<feature type="compositionally biased region" description="Basic and acidic residues" evidence="2">
    <location>
        <begin position="22"/>
        <end position="52"/>
    </location>
</feature>
<feature type="coiled-coil region" evidence="1">
    <location>
        <begin position="339"/>
        <end position="373"/>
    </location>
</feature>
<feature type="coiled-coil region" evidence="1">
    <location>
        <begin position="416"/>
        <end position="454"/>
    </location>
</feature>
<dbReference type="KEGG" id="trr:M419DRAFT_142449"/>
<feature type="region of interest" description="Disordered" evidence="2">
    <location>
        <begin position="1"/>
        <end position="69"/>
    </location>
</feature>
<dbReference type="OrthoDB" id="47007at2759"/>
<dbReference type="EMBL" id="KI911157">
    <property type="protein sequence ID" value="ETR99313.1"/>
    <property type="molecule type" value="Genomic_DNA"/>
</dbReference>
<evidence type="ECO:0000256" key="2">
    <source>
        <dbReference type="SAM" id="MobiDB-lite"/>
    </source>
</evidence>
<feature type="compositionally biased region" description="Polar residues" evidence="2">
    <location>
        <begin position="1"/>
        <end position="15"/>
    </location>
</feature>
<organism evidence="3 4">
    <name type="scientific">Hypocrea jecorina (strain ATCC 56765 / BCRC 32924 / NRRL 11460 / Rut C-30)</name>
    <name type="common">Trichoderma reesei</name>
    <dbReference type="NCBI Taxonomy" id="1344414"/>
    <lineage>
        <taxon>Eukaryota</taxon>
        <taxon>Fungi</taxon>
        <taxon>Dikarya</taxon>
        <taxon>Ascomycota</taxon>
        <taxon>Pezizomycotina</taxon>
        <taxon>Sordariomycetes</taxon>
        <taxon>Hypocreomycetidae</taxon>
        <taxon>Hypocreales</taxon>
        <taxon>Hypocreaceae</taxon>
        <taxon>Trichoderma</taxon>
    </lineage>
</organism>
<keyword evidence="1" id="KW-0175">Coiled coil</keyword>
<dbReference type="Proteomes" id="UP000024376">
    <property type="component" value="Unassembled WGS sequence"/>
</dbReference>